<dbReference type="RefSeq" id="WP_109748104.1">
    <property type="nucleotide sequence ID" value="NZ_JANKBI010000015.1"/>
</dbReference>
<accession>A0AB73SZP0</accession>
<gene>
    <name evidence="1" type="ORF">C7383_11594</name>
</gene>
<dbReference type="AlphaFoldDB" id="A0AB73SZP0"/>
<proteinExistence type="predicted"/>
<protein>
    <recommendedName>
        <fullName evidence="3">Head-tail adaptor protein</fullName>
    </recommendedName>
</protein>
<dbReference type="EMBL" id="QGGY01000015">
    <property type="protein sequence ID" value="PWJ72938.1"/>
    <property type="molecule type" value="Genomic_DNA"/>
</dbReference>
<evidence type="ECO:0000313" key="1">
    <source>
        <dbReference type="EMBL" id="PWJ72938.1"/>
    </source>
</evidence>
<evidence type="ECO:0008006" key="3">
    <source>
        <dbReference type="Google" id="ProtNLM"/>
    </source>
</evidence>
<organism evidence="1 2">
    <name type="scientific">Murimonas intestini</name>
    <dbReference type="NCBI Taxonomy" id="1337051"/>
    <lineage>
        <taxon>Bacteria</taxon>
        <taxon>Bacillati</taxon>
        <taxon>Bacillota</taxon>
        <taxon>Clostridia</taxon>
        <taxon>Lachnospirales</taxon>
        <taxon>Lachnospiraceae</taxon>
        <taxon>Murimonas</taxon>
    </lineage>
</organism>
<comment type="caution">
    <text evidence="1">The sequence shown here is derived from an EMBL/GenBank/DDBJ whole genome shotgun (WGS) entry which is preliminary data.</text>
</comment>
<evidence type="ECO:0000313" key="2">
    <source>
        <dbReference type="Proteomes" id="UP000245412"/>
    </source>
</evidence>
<sequence>MTFDDGIVKIYGVENAAEPGNKPKDKLAYKESYYFGYEKIGLTRHYNAAAVKEKVDEVIHIQQDRSIRAKDVAVMEDGMQCRITFVQHGEDENGIRISILSLERIGEVYGEIEGHT</sequence>
<name>A0AB73SZP0_9FIRM</name>
<reference evidence="1 2" key="1">
    <citation type="submission" date="2018-05" db="EMBL/GenBank/DDBJ databases">
        <authorList>
            <person name="Goeker M."/>
            <person name="Huntemann M."/>
            <person name="Clum A."/>
            <person name="Pillay M."/>
            <person name="Palaniappan K."/>
            <person name="Varghese N."/>
            <person name="Mikhailova N."/>
            <person name="Stamatis D."/>
            <person name="Reddy T."/>
            <person name="Daum C."/>
            <person name="Shapiro N."/>
            <person name="Ivanova N."/>
            <person name="Kyrpides N."/>
            <person name="Woyke T."/>
        </authorList>
    </citation>
    <scope>NUCLEOTIDE SEQUENCE [LARGE SCALE GENOMIC DNA]</scope>
    <source>
        <strain evidence="1 2">DSM 26524</strain>
    </source>
</reference>
<keyword evidence="2" id="KW-1185">Reference proteome</keyword>
<dbReference type="Proteomes" id="UP000245412">
    <property type="component" value="Unassembled WGS sequence"/>
</dbReference>